<evidence type="ECO:0000256" key="2">
    <source>
        <dbReference type="ARBA" id="ARBA00004243"/>
    </source>
</evidence>
<keyword evidence="3 7" id="KW-0812">Transmembrane</keyword>
<evidence type="ECO:0000259" key="8">
    <source>
        <dbReference type="Pfam" id="PF25381"/>
    </source>
</evidence>
<feature type="compositionally biased region" description="Polar residues" evidence="6">
    <location>
        <begin position="932"/>
        <end position="943"/>
    </location>
</feature>
<comment type="caution">
    <text evidence="9">The sequence shown here is derived from an EMBL/GenBank/DDBJ whole genome shotgun (WGS) entry which is preliminary data.</text>
</comment>
<feature type="compositionally biased region" description="Polar residues" evidence="6">
    <location>
        <begin position="1916"/>
        <end position="1926"/>
    </location>
</feature>
<feature type="compositionally biased region" description="Polar residues" evidence="6">
    <location>
        <begin position="1065"/>
        <end position="1083"/>
    </location>
</feature>
<dbReference type="HAMAP" id="MF_00155">
    <property type="entry name" value="CtaG"/>
    <property type="match status" value="1"/>
</dbReference>
<dbReference type="GO" id="GO:0005759">
    <property type="term" value="C:mitochondrial matrix"/>
    <property type="evidence" value="ECO:0007669"/>
    <property type="project" value="UniProtKB-ARBA"/>
</dbReference>
<dbReference type="NCBIfam" id="NF003465">
    <property type="entry name" value="PRK05089.1"/>
    <property type="match status" value="1"/>
</dbReference>
<accession>A0A8H5GM77</accession>
<feature type="compositionally biased region" description="Low complexity" evidence="6">
    <location>
        <begin position="349"/>
        <end position="364"/>
    </location>
</feature>
<dbReference type="Proteomes" id="UP000559256">
    <property type="component" value="Unassembled WGS sequence"/>
</dbReference>
<evidence type="ECO:0000313" key="9">
    <source>
        <dbReference type="EMBL" id="KAF5367558.1"/>
    </source>
</evidence>
<comment type="subcellular location">
    <subcellularLocation>
        <location evidence="2">Mitochondrion inner membrane</location>
        <topology evidence="2">Single-pass membrane protein</topology>
        <orientation evidence="2">Intermembrane side</orientation>
    </subcellularLocation>
</comment>
<evidence type="ECO:0000256" key="3">
    <source>
        <dbReference type="ARBA" id="ARBA00022692"/>
    </source>
</evidence>
<feature type="compositionally biased region" description="Low complexity" evidence="6">
    <location>
        <begin position="1804"/>
        <end position="1822"/>
    </location>
</feature>
<feature type="compositionally biased region" description="Polar residues" evidence="6">
    <location>
        <begin position="321"/>
        <end position="333"/>
    </location>
</feature>
<keyword evidence="5 7" id="KW-0472">Membrane</keyword>
<feature type="domain" description="Skg3/CAF120-like PH-like" evidence="8">
    <location>
        <begin position="598"/>
        <end position="789"/>
    </location>
</feature>
<feature type="compositionally biased region" description="Basic and acidic residues" evidence="6">
    <location>
        <begin position="1664"/>
        <end position="1683"/>
    </location>
</feature>
<feature type="compositionally biased region" description="Low complexity" evidence="6">
    <location>
        <begin position="1372"/>
        <end position="1386"/>
    </location>
</feature>
<feature type="region of interest" description="Disordered" evidence="6">
    <location>
        <begin position="321"/>
        <end position="431"/>
    </location>
</feature>
<gene>
    <name evidence="9" type="ORF">D9758_003642</name>
</gene>
<reference evidence="9 10" key="1">
    <citation type="journal article" date="2020" name="ISME J.">
        <title>Uncovering the hidden diversity of litter-decomposition mechanisms in mushroom-forming fungi.</title>
        <authorList>
            <person name="Floudas D."/>
            <person name="Bentzer J."/>
            <person name="Ahren D."/>
            <person name="Johansson T."/>
            <person name="Persson P."/>
            <person name="Tunlid A."/>
        </authorList>
    </citation>
    <scope>NUCLEOTIDE SEQUENCE [LARGE SCALE GENOMIC DNA]</scope>
    <source>
        <strain evidence="9 10">CBS 291.85</strain>
    </source>
</reference>
<feature type="compositionally biased region" description="Low complexity" evidence="6">
    <location>
        <begin position="1103"/>
        <end position="1117"/>
    </location>
</feature>
<dbReference type="GO" id="GO:0005507">
    <property type="term" value="F:copper ion binding"/>
    <property type="evidence" value="ECO:0007669"/>
    <property type="project" value="InterPro"/>
</dbReference>
<keyword evidence="4 7" id="KW-1133">Transmembrane helix</keyword>
<feature type="transmembrane region" description="Helical" evidence="7">
    <location>
        <begin position="85"/>
        <end position="104"/>
    </location>
</feature>
<feature type="region of interest" description="Disordered" evidence="6">
    <location>
        <begin position="46"/>
        <end position="74"/>
    </location>
</feature>
<feature type="compositionally biased region" description="Basic and acidic residues" evidence="6">
    <location>
        <begin position="278"/>
        <end position="294"/>
    </location>
</feature>
<dbReference type="InterPro" id="IPR058155">
    <property type="entry name" value="Skg3/CAF120-like_PH"/>
</dbReference>
<feature type="compositionally biased region" description="Basic and acidic residues" evidence="6">
    <location>
        <begin position="1648"/>
        <end position="1657"/>
    </location>
</feature>
<feature type="region of interest" description="Disordered" evidence="6">
    <location>
        <begin position="632"/>
        <end position="654"/>
    </location>
</feature>
<dbReference type="PANTHER" id="PTHR21320">
    <property type="entry name" value="CYTOCHROME C OXIDASE ASSEMBLY PROTEIN COX11-RELATED"/>
    <property type="match status" value="1"/>
</dbReference>
<feature type="compositionally biased region" description="Polar residues" evidence="6">
    <location>
        <begin position="1016"/>
        <end position="1037"/>
    </location>
</feature>
<dbReference type="InterPro" id="IPR011993">
    <property type="entry name" value="PH-like_dom_sf"/>
</dbReference>
<feature type="region of interest" description="Disordered" evidence="6">
    <location>
        <begin position="278"/>
        <end position="308"/>
    </location>
</feature>
<proteinExistence type="inferred from homology"/>
<dbReference type="Pfam" id="PF25381">
    <property type="entry name" value="PH_26"/>
    <property type="match status" value="1"/>
</dbReference>
<feature type="region of interest" description="Disordered" evidence="6">
    <location>
        <begin position="832"/>
        <end position="877"/>
    </location>
</feature>
<feature type="compositionally biased region" description="Low complexity" evidence="6">
    <location>
        <begin position="1405"/>
        <end position="1416"/>
    </location>
</feature>
<feature type="compositionally biased region" description="Polar residues" evidence="6">
    <location>
        <begin position="1464"/>
        <end position="1479"/>
    </location>
</feature>
<name>A0A8H5GM77_9AGAR</name>
<feature type="compositionally biased region" description="Acidic residues" evidence="6">
    <location>
        <begin position="1440"/>
        <end position="1461"/>
    </location>
</feature>
<dbReference type="OrthoDB" id="5563754at2759"/>
<feature type="compositionally biased region" description="Polar residues" evidence="6">
    <location>
        <begin position="365"/>
        <end position="389"/>
    </location>
</feature>
<dbReference type="SUPFAM" id="SSF110111">
    <property type="entry name" value="Ctag/Cox11"/>
    <property type="match status" value="1"/>
</dbReference>
<feature type="region of interest" description="Disordered" evidence="6">
    <location>
        <begin position="1793"/>
        <end position="1822"/>
    </location>
</feature>
<comment type="function">
    <text evidence="1">Exerts its effect at some terminal stage of cytochrome c oxidase synthesis, probably by being involved in the insertion of the copper B into subunit I.</text>
</comment>
<evidence type="ECO:0000256" key="6">
    <source>
        <dbReference type="SAM" id="MobiDB-lite"/>
    </source>
</evidence>
<feature type="compositionally biased region" description="Basic and acidic residues" evidence="6">
    <location>
        <begin position="1039"/>
        <end position="1049"/>
    </location>
</feature>
<dbReference type="InterPro" id="IPR023471">
    <property type="entry name" value="CtaG/Cox11_dom_sf"/>
</dbReference>
<feature type="compositionally biased region" description="Low complexity" evidence="6">
    <location>
        <begin position="984"/>
        <end position="994"/>
    </location>
</feature>
<dbReference type="Gene3D" id="2.30.29.30">
    <property type="entry name" value="Pleckstrin-homology domain (PH domain)/Phosphotyrosine-binding domain (PTB)"/>
    <property type="match status" value="1"/>
</dbReference>
<feature type="compositionally biased region" description="Polar residues" evidence="6">
    <location>
        <begin position="1886"/>
        <end position="1898"/>
    </location>
</feature>
<feature type="compositionally biased region" description="Basic and acidic residues" evidence="6">
    <location>
        <begin position="868"/>
        <end position="877"/>
    </location>
</feature>
<keyword evidence="10" id="KW-1185">Reference proteome</keyword>
<dbReference type="Gene3D" id="2.60.370.10">
    <property type="entry name" value="Ctag/Cox11"/>
    <property type="match status" value="1"/>
</dbReference>
<feature type="region of interest" description="Disordered" evidence="6">
    <location>
        <begin position="900"/>
        <end position="1537"/>
    </location>
</feature>
<organism evidence="9 10">
    <name type="scientific">Tetrapyrgos nigripes</name>
    <dbReference type="NCBI Taxonomy" id="182062"/>
    <lineage>
        <taxon>Eukaryota</taxon>
        <taxon>Fungi</taxon>
        <taxon>Dikarya</taxon>
        <taxon>Basidiomycota</taxon>
        <taxon>Agaricomycotina</taxon>
        <taxon>Agaricomycetes</taxon>
        <taxon>Agaricomycetidae</taxon>
        <taxon>Agaricales</taxon>
        <taxon>Marasmiineae</taxon>
        <taxon>Marasmiaceae</taxon>
        <taxon>Tetrapyrgos</taxon>
    </lineage>
</organism>
<feature type="compositionally biased region" description="Low complexity" evidence="6">
    <location>
        <begin position="1341"/>
        <end position="1350"/>
    </location>
</feature>
<feature type="compositionally biased region" description="Polar residues" evidence="6">
    <location>
        <begin position="295"/>
        <end position="308"/>
    </location>
</feature>
<feature type="compositionally biased region" description="Low complexity" evidence="6">
    <location>
        <begin position="964"/>
        <end position="977"/>
    </location>
</feature>
<dbReference type="Pfam" id="PF04442">
    <property type="entry name" value="CtaG_Cox11"/>
    <property type="match status" value="1"/>
</dbReference>
<feature type="compositionally biased region" description="Polar residues" evidence="6">
    <location>
        <begin position="1093"/>
        <end position="1102"/>
    </location>
</feature>
<feature type="compositionally biased region" description="Polar residues" evidence="6">
    <location>
        <begin position="1118"/>
        <end position="1129"/>
    </location>
</feature>
<dbReference type="GO" id="GO:0005743">
    <property type="term" value="C:mitochondrial inner membrane"/>
    <property type="evidence" value="ECO:0007669"/>
    <property type="project" value="UniProtKB-SubCell"/>
</dbReference>
<evidence type="ECO:0000256" key="4">
    <source>
        <dbReference type="ARBA" id="ARBA00022989"/>
    </source>
</evidence>
<feature type="compositionally biased region" description="Pro residues" evidence="6">
    <location>
        <begin position="1321"/>
        <end position="1334"/>
    </location>
</feature>
<feature type="compositionally biased region" description="Polar residues" evidence="6">
    <location>
        <begin position="1352"/>
        <end position="1363"/>
    </location>
</feature>
<dbReference type="FunFam" id="2.60.370.10:FF:000001">
    <property type="entry name" value="COX11 cytochrome c oxidase assembly homolog"/>
    <property type="match status" value="1"/>
</dbReference>
<feature type="region of interest" description="Disordered" evidence="6">
    <location>
        <begin position="1849"/>
        <end position="1926"/>
    </location>
</feature>
<dbReference type="PANTHER" id="PTHR21320:SF3">
    <property type="entry name" value="CYTOCHROME C OXIDASE ASSEMBLY PROTEIN COX11, MITOCHONDRIAL-RELATED"/>
    <property type="match status" value="1"/>
</dbReference>
<feature type="compositionally biased region" description="Basic and acidic residues" evidence="6">
    <location>
        <begin position="917"/>
        <end position="928"/>
    </location>
</feature>
<dbReference type="EMBL" id="JAACJM010000019">
    <property type="protein sequence ID" value="KAF5367558.1"/>
    <property type="molecule type" value="Genomic_DNA"/>
</dbReference>
<evidence type="ECO:0000256" key="5">
    <source>
        <dbReference type="ARBA" id="ARBA00023136"/>
    </source>
</evidence>
<feature type="compositionally biased region" description="Basic and acidic residues" evidence="6">
    <location>
        <begin position="1608"/>
        <end position="1622"/>
    </location>
</feature>
<evidence type="ECO:0000313" key="10">
    <source>
        <dbReference type="Proteomes" id="UP000559256"/>
    </source>
</evidence>
<evidence type="ECO:0000256" key="1">
    <source>
        <dbReference type="ARBA" id="ARBA00004007"/>
    </source>
</evidence>
<feature type="compositionally biased region" description="Acidic residues" evidence="6">
    <location>
        <begin position="1306"/>
        <end position="1319"/>
    </location>
</feature>
<protein>
    <recommendedName>
        <fullName evidence="8">Skg3/CAF120-like PH-like domain-containing protein</fullName>
    </recommendedName>
</protein>
<feature type="region of interest" description="Disordered" evidence="6">
    <location>
        <begin position="1607"/>
        <end position="1683"/>
    </location>
</feature>
<feature type="compositionally biased region" description="Pro residues" evidence="6">
    <location>
        <begin position="416"/>
        <end position="431"/>
    </location>
</feature>
<sequence length="1926" mass="209127">MSVRFTRPFAQTARLASYRNAKFTPGLQCRSIFHDVFKTSYVRRMSTEGPKVTPGSPGTSRRIPQSSHPQYRSREEMYRTKNRNLLMYTSAVIVAAVGITYAAVPLYRMFCAATGFAGTPNVGTGRFDPERLVPVENARRIKVHFNADRSDQLPWTFKPQQKFVSVLPGETSLAFYTAKNKSDKDIIGIATYNVTPDRIAPYFSKVECFCFEEQKLLAGEEVDMPLLFFIDKDMLDDPSCRNVDSVVLSYTFFRARRNNQGMLEPDAADDAVQKSLGFEKYENAPKAEERKEESTGVSTPNWDSRGSSFLSPVRLQELKASQPTHNFTSSPLKQTMAPDQPQPRPQQPGPSSSHSRTSSFFSSFRKQSTASPEIPIQNVSQNANGNSEIPASRPSLQADLASNSLSQQQPQAQIPQPQPQQEPSQPQPQPLHPEIRSIVQLTVAHAHKIYFSGPLVRRIEREANGNRPTKDEGWVEIWAQLGGTTLSVWDMKQVQEASQQGKEVPPTYFNMMDAFVQVLGSVTVPATPSAPAQRYTNVLTLNTAGSNLILFACQSTPALISWAAALRLSAWEKSRLEEIYTAHLIRITLTRDIPTTLTRGRLEGWVRIRIAGQTDWKLVWMVISAGTDSAPDELGRVTSSGGASGHQPGRPTTIKRMSNLFGREHGPQHSAGPSKPMITMYAGQKPKDRKKPLLTMFDVSQTFAVYPERPELITRSTLIKVEGTLGEEDTAGSMKNREGWLLLMPQLEGNLSPAAEMLKWVIALHDAFKLYGRPQAWTWDPRDPMSLMFAYPLLFLEREQTESLDPRDDRTSAIRSNLLGILTNKMKELHGPVLQQPPSRISGDGPSLSPLRNTSEDGRPMLPPLSFDSDRPSDSRDRQLLTPITEQSSIYTHGRGNSLEANNLLAKPGPSPVAEEPSPRSPDEDKNILNKPYSTSPTSSSLGPETHTHGNIPPITPEKDARFSPLSSRRSQDSGSASRGGGPSSASRSSFSKGSVDRTDSFSNAVHTALPPSAPMSPQETVARSHSPRSVLSSPFSIESRRGPVDRSDSFSNAVHTALPPSAPMSPQENRPHSPTSILTSPFSIADKAERSSVMTVQSLADSQNQNQSNQSTQSSSAGQGYTNSSASLGTREKDRSSMLTSPYSPISSPKQPASIFSGRASSDDHGLSNEAGALFYMQQFDNKAARPSTPPRTRRMPTTIAEDDDDNSDEDLKSRHRAVSPAGSSSMNSRDTASSMSPVVRQSTPMAFANVPSGGTPVPEDRVNPSSSSRNLGRKPSGARAQQATTSRFGEGVSRNLSSQKLPEEDSQTTDDEDDMEDGPSPPLNVRPPPAPPVDDDSLDAYAALSYLDINDNSQSPITSKQAPPVPTVGAPASAPLPSSSGEPAVYKSSFAPSKSAAERKAKAQAQQAAQAAAAHRPGRANGAKKRPVSTSAGRWGESSDEEEEDDEDDDDDEEVDSDVEPQSKQASGQNSSSNSVKPQGDSMNEEHQLGGEQYSHLRPPRTLPLPPPGGRGTADVDEHVPRRPTQFLEQPRRTYLEDGTQIRTQAEHPMPGAARQNMWSQVLDPGHTPGSLPEQKNDTFVQLEPMSHTMTKAFTPQGLLSAGMQDKQDRSAKRQEELARESGASLINVPNKPPPPQTGLLGAVSAHERERKRDGGIGAALTERERGKRVAEERQRKFDEQQRQQMEQMQQGGSMYGQYPGFNPMMMGMNPMMMGMNPMMTGNGMQGGLSPMMTGGMMNPMMTGNGMQGGLAPMMTGMSGMMPGYNPQHMFAAQQAANAYQQAMMAFSVAGSQAGGEGGNGDSPNGGSPPMNNGMNPMMTGSMYDPRVSMMGMPMMGMGGMGGGMGPMGMQMTGMSQFDPRFSSQNGTPPGMNDPNGLLPPTPSNHGNFGSANSSPARRGSPLVQPPTSGEGARSSSRPTSPKP</sequence>
<feature type="compositionally biased region" description="Basic residues" evidence="6">
    <location>
        <begin position="1418"/>
        <end position="1429"/>
    </location>
</feature>
<evidence type="ECO:0000256" key="7">
    <source>
        <dbReference type="SAM" id="Phobius"/>
    </source>
</evidence>
<feature type="compositionally biased region" description="Polar residues" evidence="6">
    <location>
        <begin position="56"/>
        <end position="70"/>
    </location>
</feature>
<feature type="compositionally biased region" description="Polar residues" evidence="6">
    <location>
        <begin position="1138"/>
        <end position="1152"/>
    </location>
</feature>
<feature type="compositionally biased region" description="Polar residues" evidence="6">
    <location>
        <begin position="1223"/>
        <end position="1246"/>
    </location>
</feature>
<dbReference type="InterPro" id="IPR007533">
    <property type="entry name" value="Cyt_c_oxidase_assmbl_CtaG"/>
</dbReference>